<protein>
    <submittedName>
        <fullName evidence="2">Uncharacterized protein</fullName>
    </submittedName>
</protein>
<proteinExistence type="predicted"/>
<evidence type="ECO:0000256" key="1">
    <source>
        <dbReference type="SAM" id="MobiDB-lite"/>
    </source>
</evidence>
<sequence length="510" mass="57608">MFVLPFFLSINTLRILRLRTEPDLLVGLSDDKLLNLELKPVNRKELNSNGVLVKNRVVYFYRARLYYSMGIAADDITVKGHKADISIDKKMERMAAFKHTKVDFFGSNKVDGDSKGTMKDSANDKPAPYSPFNFSFVGAKTEQKEAPRDDGGARAADSASFFASMNGKKQGQGKLANGSKRSHEGMDTSSMNGNPLVTENFYNRQPAYAAELSMASYTGKANGNPETGTFTHVTDSVVRGNAGSFADPRQRTPLPDPRQKDASPDPYQRGPPDPYQRGPPDPYQRGPPDQYQRGPSDPYPRDSTIPPPLQYQSDQNMPIDLFERKYQPPSSPFNHHFPDTPEPSNLQTHHTKSHRNSHTVSFHIESDSSMETEETNQIHQACIYEVSENHFQLKNDNLCITYFKEQFIFAPCTKSKSQHFTLVDAKKLIENEESESEEQLLLKRRKVGVENDRPKEVVSERSVAPINFKIAKDEPKEKKVVVTKTKDSDNFIEQLKSTFDEKAIKEIINM</sequence>
<dbReference type="Proteomes" id="UP000011185">
    <property type="component" value="Unassembled WGS sequence"/>
</dbReference>
<dbReference type="EMBL" id="JH993863">
    <property type="protein sequence ID" value="ELQ76175.1"/>
    <property type="molecule type" value="Genomic_DNA"/>
</dbReference>
<reference evidence="2 3" key="1">
    <citation type="journal article" date="2012" name="PLoS Pathog.">
        <title>The genome of the obligate intracellular parasite Trachipleistophora hominis: new insights into microsporidian genome dynamics and reductive evolution.</title>
        <authorList>
            <person name="Heinz E."/>
            <person name="Williams T.A."/>
            <person name="Nakjang S."/>
            <person name="Noel C.J."/>
            <person name="Swan D.C."/>
            <person name="Goldberg A.V."/>
            <person name="Harris S.R."/>
            <person name="Weinmaier T."/>
            <person name="Markert S."/>
            <person name="Becher D."/>
            <person name="Bernhardt J."/>
            <person name="Dagan T."/>
            <person name="Hacker C."/>
            <person name="Lucocq J.M."/>
            <person name="Schweder T."/>
            <person name="Rattei T."/>
            <person name="Hall N."/>
            <person name="Hirt R.P."/>
            <person name="Embley T.M."/>
        </authorList>
    </citation>
    <scope>NUCLEOTIDE SEQUENCE [LARGE SCALE GENOMIC DNA]</scope>
</reference>
<dbReference type="OMA" id="KEQFIFA"/>
<keyword evidence="3" id="KW-1185">Reference proteome</keyword>
<dbReference type="InParanoid" id="L7JY08"/>
<feature type="region of interest" description="Disordered" evidence="1">
    <location>
        <begin position="240"/>
        <end position="354"/>
    </location>
</feature>
<gene>
    <name evidence="2" type="ORF">THOM_0848</name>
</gene>
<organism evidence="2 3">
    <name type="scientific">Trachipleistophora hominis</name>
    <name type="common">Microsporidian parasite</name>
    <dbReference type="NCBI Taxonomy" id="72359"/>
    <lineage>
        <taxon>Eukaryota</taxon>
        <taxon>Fungi</taxon>
        <taxon>Fungi incertae sedis</taxon>
        <taxon>Microsporidia</taxon>
        <taxon>Pleistophoridae</taxon>
        <taxon>Trachipleistophora</taxon>
    </lineage>
</organism>
<evidence type="ECO:0000313" key="2">
    <source>
        <dbReference type="EMBL" id="ELQ76175.1"/>
    </source>
</evidence>
<name>L7JY08_TRAHO</name>
<dbReference type="VEuPathDB" id="MicrosporidiaDB:THOM_0848"/>
<evidence type="ECO:0000313" key="3">
    <source>
        <dbReference type="Proteomes" id="UP000011185"/>
    </source>
</evidence>
<dbReference type="HOGENOM" id="CLU_534402_0_0_1"/>
<feature type="region of interest" description="Disordered" evidence="1">
    <location>
        <begin position="162"/>
        <end position="194"/>
    </location>
</feature>
<dbReference type="OrthoDB" id="2192420at2759"/>
<accession>L7JY08</accession>
<feature type="compositionally biased region" description="Pro residues" evidence="1">
    <location>
        <begin position="269"/>
        <end position="282"/>
    </location>
</feature>
<dbReference type="AlphaFoldDB" id="L7JY08"/>